<evidence type="ECO:0000256" key="1">
    <source>
        <dbReference type="ARBA" id="ARBA00002056"/>
    </source>
</evidence>
<evidence type="ECO:0000256" key="9">
    <source>
        <dbReference type="ARBA" id="ARBA00023098"/>
    </source>
</evidence>
<dbReference type="PANTHER" id="PTHR30372">
    <property type="entry name" value="LIPID-A-DISACCHARIDE SYNTHASE"/>
    <property type="match status" value="1"/>
</dbReference>
<dbReference type="NCBIfam" id="TIGR00215">
    <property type="entry name" value="lpxB"/>
    <property type="match status" value="1"/>
</dbReference>
<dbReference type="AlphaFoldDB" id="A0A2P7B9R0"/>
<gene>
    <name evidence="12" type="ORF">CU103_16750</name>
</gene>
<proteinExistence type="inferred from homology"/>
<dbReference type="EMBL" id="PGGM01000007">
    <property type="protein sequence ID" value="PSH63197.1"/>
    <property type="molecule type" value="Genomic_DNA"/>
</dbReference>
<evidence type="ECO:0000256" key="3">
    <source>
        <dbReference type="ARBA" id="ARBA00012687"/>
    </source>
</evidence>
<evidence type="ECO:0000256" key="4">
    <source>
        <dbReference type="ARBA" id="ARBA00020902"/>
    </source>
</evidence>
<evidence type="ECO:0000256" key="7">
    <source>
        <dbReference type="ARBA" id="ARBA00022676"/>
    </source>
</evidence>
<protein>
    <recommendedName>
        <fullName evidence="4 11">Lipid-A-disaccharide synthase</fullName>
        <ecNumber evidence="3 11">2.4.1.182</ecNumber>
    </recommendedName>
</protein>
<name>A0A2P7B9R0_9HYPH</name>
<sequence length="393" mass="42915">MAAEMPLRLAIVTGEESGDLLGADLVQSLRRQYAGDVTLTGLGGEHLAALGLDSPFDQHEIALVGLSAVVRKLPRLIRRISELSSAIVAAKPDCLVIIDSPDFTHRVARKVRVADPSIPIINYISPSVWAWRPERAKAMRAYIDHVLAILPFEVQALKDLDGPSATYVGHRLVSHAPLLEAAKINRARDASLGNREVKNLVVLPGSRQSEITSLAEPFGETIDLLASRGNRFNVTLPTLPKVEPLVRQLTAGWKVQPRIVVGEAERLHAFAEADAALAASGTVSLELALARIPTVLSYKPDWLARTFLAPRITIWSAALPNIIADEPVVPEYFNIFVRAGSLARQIEQLFVPGHRRSAQLESFDKIAKVMQTERPAGAIAAEKVLELVQSKRR</sequence>
<comment type="caution">
    <text evidence="12">The sequence shown here is derived from an EMBL/GenBank/DDBJ whole genome shotgun (WGS) entry which is preliminary data.</text>
</comment>
<organism evidence="12 13">
    <name type="scientific">Phyllobacterium sophorae</name>
    <dbReference type="NCBI Taxonomy" id="1520277"/>
    <lineage>
        <taxon>Bacteria</taxon>
        <taxon>Pseudomonadati</taxon>
        <taxon>Pseudomonadota</taxon>
        <taxon>Alphaproteobacteria</taxon>
        <taxon>Hyphomicrobiales</taxon>
        <taxon>Phyllobacteriaceae</taxon>
        <taxon>Phyllobacterium</taxon>
    </lineage>
</organism>
<comment type="function">
    <text evidence="1">Condensation of UDP-2,3-diacylglucosamine and 2,3-diacylglucosamine-1-phosphate to form lipid A disaccharide, a precursor of lipid A, a phosphorylated glycolipid that anchors the lipopolysaccharide to the outer membrane of the cell.</text>
</comment>
<keyword evidence="5" id="KW-0444">Lipid biosynthesis</keyword>
<dbReference type="InterPro" id="IPR003835">
    <property type="entry name" value="Glyco_trans_19"/>
</dbReference>
<comment type="catalytic activity">
    <reaction evidence="10">
        <text>a lipid X + a UDP-2-N,3-O-bis[(3R)-3-hydroxyacyl]-alpha-D-glucosamine = a lipid A disaccharide + UDP + H(+)</text>
        <dbReference type="Rhea" id="RHEA:67828"/>
        <dbReference type="ChEBI" id="CHEBI:15378"/>
        <dbReference type="ChEBI" id="CHEBI:58223"/>
        <dbReference type="ChEBI" id="CHEBI:137748"/>
        <dbReference type="ChEBI" id="CHEBI:176338"/>
        <dbReference type="ChEBI" id="CHEBI:176343"/>
        <dbReference type="EC" id="2.4.1.182"/>
    </reaction>
</comment>
<dbReference type="GO" id="GO:0016020">
    <property type="term" value="C:membrane"/>
    <property type="evidence" value="ECO:0007669"/>
    <property type="project" value="GOC"/>
</dbReference>
<keyword evidence="6" id="KW-0441">Lipid A biosynthesis</keyword>
<evidence type="ECO:0000256" key="10">
    <source>
        <dbReference type="ARBA" id="ARBA00048975"/>
    </source>
</evidence>
<keyword evidence="8" id="KW-0808">Transferase</keyword>
<reference evidence="13" key="1">
    <citation type="submission" date="2017-11" db="EMBL/GenBank/DDBJ databases">
        <authorList>
            <person name="Kuznetsova I."/>
            <person name="Sazanova A."/>
            <person name="Chirak E."/>
            <person name="Safronova V."/>
            <person name="Willems A."/>
        </authorList>
    </citation>
    <scope>NUCLEOTIDE SEQUENCE [LARGE SCALE GENOMIC DNA]</scope>
    <source>
        <strain evidence="13">CCBAU 03422</strain>
    </source>
</reference>
<dbReference type="Proteomes" id="UP000241764">
    <property type="component" value="Unassembled WGS sequence"/>
</dbReference>
<dbReference type="RefSeq" id="WP_106665167.1">
    <property type="nucleotide sequence ID" value="NZ_PGGM01000007.1"/>
</dbReference>
<comment type="similarity">
    <text evidence="2">Belongs to the LpxB family.</text>
</comment>
<accession>A0A2P7B9R0</accession>
<evidence type="ECO:0000256" key="5">
    <source>
        <dbReference type="ARBA" id="ARBA00022516"/>
    </source>
</evidence>
<evidence type="ECO:0000256" key="11">
    <source>
        <dbReference type="NCBIfam" id="TIGR00215"/>
    </source>
</evidence>
<dbReference type="OrthoDB" id="9801642at2"/>
<dbReference type="SUPFAM" id="SSF53756">
    <property type="entry name" value="UDP-Glycosyltransferase/glycogen phosphorylase"/>
    <property type="match status" value="1"/>
</dbReference>
<dbReference type="EC" id="2.4.1.182" evidence="3 11"/>
<dbReference type="GO" id="GO:0009245">
    <property type="term" value="P:lipid A biosynthetic process"/>
    <property type="evidence" value="ECO:0007669"/>
    <property type="project" value="UniProtKB-UniRule"/>
</dbReference>
<evidence type="ECO:0000256" key="6">
    <source>
        <dbReference type="ARBA" id="ARBA00022556"/>
    </source>
</evidence>
<dbReference type="GO" id="GO:0008915">
    <property type="term" value="F:lipid-A-disaccharide synthase activity"/>
    <property type="evidence" value="ECO:0007669"/>
    <property type="project" value="UniProtKB-UniRule"/>
</dbReference>
<dbReference type="GO" id="GO:0005543">
    <property type="term" value="F:phospholipid binding"/>
    <property type="evidence" value="ECO:0007669"/>
    <property type="project" value="TreeGrafter"/>
</dbReference>
<evidence type="ECO:0000313" key="13">
    <source>
        <dbReference type="Proteomes" id="UP000241764"/>
    </source>
</evidence>
<evidence type="ECO:0000256" key="2">
    <source>
        <dbReference type="ARBA" id="ARBA00007868"/>
    </source>
</evidence>
<evidence type="ECO:0000256" key="8">
    <source>
        <dbReference type="ARBA" id="ARBA00022679"/>
    </source>
</evidence>
<keyword evidence="13" id="KW-1185">Reference proteome</keyword>
<evidence type="ECO:0000313" key="12">
    <source>
        <dbReference type="EMBL" id="PSH63197.1"/>
    </source>
</evidence>
<keyword evidence="7" id="KW-0328">Glycosyltransferase</keyword>
<dbReference type="PANTHER" id="PTHR30372:SF4">
    <property type="entry name" value="LIPID-A-DISACCHARIDE SYNTHASE, MITOCHONDRIAL-RELATED"/>
    <property type="match status" value="1"/>
</dbReference>
<keyword evidence="9" id="KW-0443">Lipid metabolism</keyword>
<dbReference type="Pfam" id="PF02684">
    <property type="entry name" value="LpxB"/>
    <property type="match status" value="1"/>
</dbReference>